<accession>A0AA35ZG72</accession>
<name>A0AA35ZG72_LACSI</name>
<gene>
    <name evidence="2" type="ORF">LSALG_LOCUS30800</name>
</gene>
<evidence type="ECO:0000256" key="1">
    <source>
        <dbReference type="SAM" id="Coils"/>
    </source>
</evidence>
<organism evidence="2 3">
    <name type="scientific">Lactuca saligna</name>
    <name type="common">Willowleaf lettuce</name>
    <dbReference type="NCBI Taxonomy" id="75948"/>
    <lineage>
        <taxon>Eukaryota</taxon>
        <taxon>Viridiplantae</taxon>
        <taxon>Streptophyta</taxon>
        <taxon>Embryophyta</taxon>
        <taxon>Tracheophyta</taxon>
        <taxon>Spermatophyta</taxon>
        <taxon>Magnoliopsida</taxon>
        <taxon>eudicotyledons</taxon>
        <taxon>Gunneridae</taxon>
        <taxon>Pentapetalae</taxon>
        <taxon>asterids</taxon>
        <taxon>campanulids</taxon>
        <taxon>Asterales</taxon>
        <taxon>Asteraceae</taxon>
        <taxon>Cichorioideae</taxon>
        <taxon>Cichorieae</taxon>
        <taxon>Lactucinae</taxon>
        <taxon>Lactuca</taxon>
    </lineage>
</organism>
<proteinExistence type="predicted"/>
<reference evidence="2" key="1">
    <citation type="submission" date="2023-04" db="EMBL/GenBank/DDBJ databases">
        <authorList>
            <person name="Vijverberg K."/>
            <person name="Xiong W."/>
            <person name="Schranz E."/>
        </authorList>
    </citation>
    <scope>NUCLEOTIDE SEQUENCE</scope>
</reference>
<dbReference type="EMBL" id="OX465082">
    <property type="protein sequence ID" value="CAI9291676.1"/>
    <property type="molecule type" value="Genomic_DNA"/>
</dbReference>
<evidence type="ECO:0000313" key="3">
    <source>
        <dbReference type="Proteomes" id="UP001177003"/>
    </source>
</evidence>
<dbReference type="AlphaFoldDB" id="A0AA35ZG72"/>
<feature type="coiled-coil region" evidence="1">
    <location>
        <begin position="28"/>
        <end position="65"/>
    </location>
</feature>
<sequence>MTRHTSRSGKGKLNIILVEDVDLNPKLYEEELREREKRDKELDALNALKAKFEAEEKNVEEILASTKAIFPDWNVDQIQKEAINYPKLFLLEPRTSFSTKNESKCQLDFLITTKAFQFRCFKNIMKVPLANVAVNKKLLFLRDKHLYSTTMLNQIVDREKANKSNNEGDVKCVSNMLKWWIVIRMTLLKTIPKILEVAKNVKEKTTTTT</sequence>
<dbReference type="Proteomes" id="UP001177003">
    <property type="component" value="Chromosome 6"/>
</dbReference>
<evidence type="ECO:0000313" key="2">
    <source>
        <dbReference type="EMBL" id="CAI9291676.1"/>
    </source>
</evidence>
<keyword evidence="3" id="KW-1185">Reference proteome</keyword>
<keyword evidence="1" id="KW-0175">Coiled coil</keyword>
<protein>
    <submittedName>
        <fullName evidence="2">Uncharacterized protein</fullName>
    </submittedName>
</protein>